<keyword evidence="2 7" id="KW-0698">rRNA processing</keyword>
<evidence type="ECO:0000256" key="6">
    <source>
        <dbReference type="ARBA" id="ARBA00022884"/>
    </source>
</evidence>
<dbReference type="Gene3D" id="3.40.50.150">
    <property type="entry name" value="Vaccinia Virus protein VP39"/>
    <property type="match status" value="1"/>
</dbReference>
<protein>
    <recommendedName>
        <fullName evidence="7">Ribosomal RNA small subunit methyltransferase A</fullName>
        <ecNumber evidence="7">2.1.1.182</ecNumber>
    </recommendedName>
    <alternativeName>
        <fullName evidence="7">16S rRNA (adenine(1518)-N(6)/adenine(1519)-N(6))-dimethyltransferase</fullName>
    </alternativeName>
    <alternativeName>
        <fullName evidence="7">16S rRNA dimethyladenosine transferase</fullName>
    </alternativeName>
    <alternativeName>
        <fullName evidence="7">16S rRNA dimethylase</fullName>
    </alternativeName>
    <alternativeName>
        <fullName evidence="7">S-adenosylmethionine-6-N', N'-adenosyl(rRNA) dimethyltransferase</fullName>
    </alternativeName>
</protein>
<dbReference type="HAMAP" id="MF_00607">
    <property type="entry name" value="16SrRNA_methyltr_A"/>
    <property type="match status" value="1"/>
</dbReference>
<reference evidence="10 11" key="1">
    <citation type="submission" date="2015-12" db="EMBL/GenBank/DDBJ databases">
        <title>Genome sequence of Tistrella mobilis MCCC 1A02139.</title>
        <authorList>
            <person name="Lu L."/>
            <person name="Lai Q."/>
            <person name="Shao Z."/>
            <person name="Qian P."/>
        </authorList>
    </citation>
    <scope>NUCLEOTIDE SEQUENCE [LARGE SCALE GENOMIC DNA]</scope>
    <source>
        <strain evidence="10 11">MCCC 1A02139</strain>
    </source>
</reference>
<dbReference type="GO" id="GO:0052908">
    <property type="term" value="F:16S rRNA (adenine(1518)-N(6)/adenine(1519)-N(6))-dimethyltransferase activity"/>
    <property type="evidence" value="ECO:0007669"/>
    <property type="project" value="UniProtKB-EC"/>
</dbReference>
<feature type="binding site" evidence="7 8">
    <location>
        <position position="73"/>
    </location>
    <ligand>
        <name>S-adenosyl-L-methionine</name>
        <dbReference type="ChEBI" id="CHEBI:59789"/>
    </ligand>
</feature>
<dbReference type="InterPro" id="IPR029063">
    <property type="entry name" value="SAM-dependent_MTases_sf"/>
</dbReference>
<evidence type="ECO:0000313" key="11">
    <source>
        <dbReference type="Proteomes" id="UP000075787"/>
    </source>
</evidence>
<evidence type="ECO:0000256" key="3">
    <source>
        <dbReference type="ARBA" id="ARBA00022603"/>
    </source>
</evidence>
<evidence type="ECO:0000256" key="5">
    <source>
        <dbReference type="ARBA" id="ARBA00022691"/>
    </source>
</evidence>
<evidence type="ECO:0000256" key="4">
    <source>
        <dbReference type="ARBA" id="ARBA00022679"/>
    </source>
</evidence>
<dbReference type="InterPro" id="IPR023165">
    <property type="entry name" value="rRNA_Ade_diMease-like_C"/>
</dbReference>
<dbReference type="CDD" id="cd02440">
    <property type="entry name" value="AdoMet_MTases"/>
    <property type="match status" value="1"/>
</dbReference>
<evidence type="ECO:0000256" key="1">
    <source>
        <dbReference type="ARBA" id="ARBA00022490"/>
    </source>
</evidence>
<name>A0A162KS79_9PROT</name>
<comment type="subcellular location">
    <subcellularLocation>
        <location evidence="7">Cytoplasm</location>
    </subcellularLocation>
</comment>
<dbReference type="RefSeq" id="WP_062765214.1">
    <property type="nucleotide sequence ID" value="NZ_CP121027.1"/>
</dbReference>
<comment type="function">
    <text evidence="7">Specifically dimethylates two adjacent adenosines (A1518 and A1519) in the loop of a conserved hairpin near the 3'-end of 16S rRNA in the 30S particle. May play a critical role in biogenesis of 30S subunits.</text>
</comment>
<dbReference type="GeneID" id="97241713"/>
<dbReference type="InterPro" id="IPR020596">
    <property type="entry name" value="rRNA_Ade_Mease_Trfase_CS"/>
</dbReference>
<feature type="domain" description="Ribosomal RNA adenine methylase transferase N-terminal" evidence="9">
    <location>
        <begin position="50"/>
        <end position="230"/>
    </location>
</feature>
<keyword evidence="5 7" id="KW-0949">S-adenosyl-L-methionine</keyword>
<comment type="catalytic activity">
    <reaction evidence="7">
        <text>adenosine(1518)/adenosine(1519) in 16S rRNA + 4 S-adenosyl-L-methionine = N(6)-dimethyladenosine(1518)/N(6)-dimethyladenosine(1519) in 16S rRNA + 4 S-adenosyl-L-homocysteine + 4 H(+)</text>
        <dbReference type="Rhea" id="RHEA:19609"/>
        <dbReference type="Rhea" id="RHEA-COMP:10232"/>
        <dbReference type="Rhea" id="RHEA-COMP:10233"/>
        <dbReference type="ChEBI" id="CHEBI:15378"/>
        <dbReference type="ChEBI" id="CHEBI:57856"/>
        <dbReference type="ChEBI" id="CHEBI:59789"/>
        <dbReference type="ChEBI" id="CHEBI:74411"/>
        <dbReference type="ChEBI" id="CHEBI:74493"/>
        <dbReference type="EC" id="2.1.1.182"/>
    </reaction>
</comment>
<evidence type="ECO:0000259" key="9">
    <source>
        <dbReference type="SMART" id="SM00650"/>
    </source>
</evidence>
<feature type="binding site" evidence="7 8">
    <location>
        <position position="95"/>
    </location>
    <ligand>
        <name>S-adenosyl-L-methionine</name>
        <dbReference type="ChEBI" id="CHEBI:59789"/>
    </ligand>
</feature>
<evidence type="ECO:0000256" key="7">
    <source>
        <dbReference type="HAMAP-Rule" id="MF_00607"/>
    </source>
</evidence>
<accession>A0A162KS79</accession>
<dbReference type="GO" id="GO:0003723">
    <property type="term" value="F:RNA binding"/>
    <property type="evidence" value="ECO:0007669"/>
    <property type="project" value="UniProtKB-UniRule"/>
</dbReference>
<feature type="binding site" evidence="7 8">
    <location>
        <position position="45"/>
    </location>
    <ligand>
        <name>S-adenosyl-L-methionine</name>
        <dbReference type="ChEBI" id="CHEBI:59789"/>
    </ligand>
</feature>
<dbReference type="PROSITE" id="PS01131">
    <property type="entry name" value="RRNA_A_DIMETH"/>
    <property type="match status" value="1"/>
</dbReference>
<comment type="similarity">
    <text evidence="7">Belongs to the class I-like SAM-binding methyltransferase superfamily. rRNA adenine N(6)-methyltransferase family. RsmA subfamily.</text>
</comment>
<evidence type="ECO:0000313" key="10">
    <source>
        <dbReference type="EMBL" id="KYO51979.1"/>
    </source>
</evidence>
<dbReference type="Proteomes" id="UP000075787">
    <property type="component" value="Unassembled WGS sequence"/>
</dbReference>
<keyword evidence="1 7" id="KW-0963">Cytoplasm</keyword>
<dbReference type="PROSITE" id="PS51689">
    <property type="entry name" value="SAM_RNA_A_N6_MT"/>
    <property type="match status" value="1"/>
</dbReference>
<dbReference type="SUPFAM" id="SSF53335">
    <property type="entry name" value="S-adenosyl-L-methionine-dependent methyltransferases"/>
    <property type="match status" value="1"/>
</dbReference>
<comment type="caution">
    <text evidence="10">The sequence shown here is derived from an EMBL/GenBank/DDBJ whole genome shotgun (WGS) entry which is preliminary data.</text>
</comment>
<sequence length="307" mass="32749">MTSTPPADTAAVRDTTSALDALPPLRDVIAAAGLDARKSLGQHFLLDLNLTRRIAKLAEGENGVAGRTVIEVGPGPGGLTRGLLAGPAARVIAIERDGRAVQALQPLIDACPGRFSIIEADALAMDPGSLLDAVGDDGRCWIASNLPYNISTQLTVQWAERPERIAGMVLMYQKEVADRLTARPGGKDYGRLSVLAQWRFSIYKGFDIGPRAFTPPPKVTSTVLVFETRPEPLAPAELKALSTVTAAAFGQRRKMLRQSLKALGNAEDLLAAAGIDPTRRAETVSVEGFCALARAFADRRQAEDGER</sequence>
<feature type="binding site" evidence="7 8">
    <location>
        <position position="145"/>
    </location>
    <ligand>
        <name>S-adenosyl-L-methionine</name>
        <dbReference type="ChEBI" id="CHEBI:59789"/>
    </ligand>
</feature>
<dbReference type="EMBL" id="LPZR01000164">
    <property type="protein sequence ID" value="KYO51979.1"/>
    <property type="molecule type" value="Genomic_DNA"/>
</dbReference>
<dbReference type="Gene3D" id="1.10.8.100">
    <property type="entry name" value="Ribosomal RNA adenine dimethylase-like, domain 2"/>
    <property type="match status" value="1"/>
</dbReference>
<dbReference type="PANTHER" id="PTHR11727">
    <property type="entry name" value="DIMETHYLADENOSINE TRANSFERASE"/>
    <property type="match status" value="1"/>
</dbReference>
<evidence type="ECO:0000256" key="8">
    <source>
        <dbReference type="PROSITE-ProRule" id="PRU01026"/>
    </source>
</evidence>
<keyword evidence="3 7" id="KW-0489">Methyltransferase</keyword>
<organism evidence="10 11">
    <name type="scientific">Tistrella mobilis</name>
    <dbReference type="NCBI Taxonomy" id="171437"/>
    <lineage>
        <taxon>Bacteria</taxon>
        <taxon>Pseudomonadati</taxon>
        <taxon>Pseudomonadota</taxon>
        <taxon>Alphaproteobacteria</taxon>
        <taxon>Geminicoccales</taxon>
        <taxon>Geminicoccaceae</taxon>
        <taxon>Tistrella</taxon>
    </lineage>
</organism>
<dbReference type="EC" id="2.1.1.182" evidence="7"/>
<dbReference type="FunFam" id="1.10.8.100:FF:000001">
    <property type="entry name" value="Ribosomal RNA small subunit methyltransferase A"/>
    <property type="match status" value="1"/>
</dbReference>
<dbReference type="InterPro" id="IPR011530">
    <property type="entry name" value="rRNA_adenine_dimethylase"/>
</dbReference>
<dbReference type="NCBIfam" id="TIGR00755">
    <property type="entry name" value="ksgA"/>
    <property type="match status" value="1"/>
</dbReference>
<dbReference type="InterPro" id="IPR020598">
    <property type="entry name" value="rRNA_Ade_methylase_Trfase_N"/>
</dbReference>
<gene>
    <name evidence="7" type="primary">rsmA</name>
    <name evidence="7" type="synonym">ksgA</name>
    <name evidence="10" type="ORF">AUP44_07170</name>
</gene>
<keyword evidence="6 7" id="KW-0694">RNA-binding</keyword>
<dbReference type="PANTHER" id="PTHR11727:SF7">
    <property type="entry name" value="DIMETHYLADENOSINE TRANSFERASE-RELATED"/>
    <property type="match status" value="1"/>
</dbReference>
<evidence type="ECO:0000256" key="2">
    <source>
        <dbReference type="ARBA" id="ARBA00022552"/>
    </source>
</evidence>
<dbReference type="AlphaFoldDB" id="A0A162KS79"/>
<keyword evidence="4 7" id="KW-0808">Transferase</keyword>
<dbReference type="Pfam" id="PF00398">
    <property type="entry name" value="RrnaAD"/>
    <property type="match status" value="1"/>
</dbReference>
<dbReference type="GO" id="GO:0005829">
    <property type="term" value="C:cytosol"/>
    <property type="evidence" value="ECO:0007669"/>
    <property type="project" value="TreeGrafter"/>
</dbReference>
<feature type="binding site" evidence="7 8">
    <location>
        <position position="43"/>
    </location>
    <ligand>
        <name>S-adenosyl-L-methionine</name>
        <dbReference type="ChEBI" id="CHEBI:59789"/>
    </ligand>
</feature>
<dbReference type="InterPro" id="IPR001737">
    <property type="entry name" value="KsgA/Erm"/>
</dbReference>
<feature type="binding site" evidence="7 8">
    <location>
        <position position="121"/>
    </location>
    <ligand>
        <name>S-adenosyl-L-methionine</name>
        <dbReference type="ChEBI" id="CHEBI:59789"/>
    </ligand>
</feature>
<proteinExistence type="inferred from homology"/>
<dbReference type="SMART" id="SM00650">
    <property type="entry name" value="rADc"/>
    <property type="match status" value="1"/>
</dbReference>